<feature type="region of interest" description="Disordered" evidence="1">
    <location>
        <begin position="1"/>
        <end position="22"/>
    </location>
</feature>
<accession>A0A6G9RY22</accession>
<keyword evidence="3" id="KW-1185">Reference proteome</keyword>
<organism evidence="2 3">
    <name type="scientific">Halorubrum virus Serpecor1</name>
    <dbReference type="NCBI Taxonomy" id="2721757"/>
    <lineage>
        <taxon>Viruses</taxon>
        <taxon>Duplodnaviria</taxon>
        <taxon>Heunggongvirae</taxon>
        <taxon>Uroviricota</taxon>
        <taxon>Caudoviricetes</taxon>
        <taxon>Thumleimavirales</taxon>
        <taxon>Hafunaviridae</taxon>
        <taxon>Haloferacalesvirus</taxon>
        <taxon>Haloferacalesvirus serpentinense</taxon>
        <taxon>Haloferacalesvirus Serpecor1</taxon>
    </lineage>
</organism>
<reference evidence="2 3" key="1">
    <citation type="journal article" date="2020" name="Genes (Basel)">
        <title>Comparative Genomics of Two New HF1-like Haloviruses.</title>
        <authorList>
            <person name="Dyall-Smith M."/>
            <person name="Tang S.L."/>
            <person name="Russ B."/>
            <person name="Chiang P.W."/>
            <person name="Pfeiffer F."/>
        </authorList>
    </citation>
    <scope>NUCLEOTIDE SEQUENCE [LARGE SCALE GENOMIC DNA]</scope>
</reference>
<evidence type="ECO:0000313" key="3">
    <source>
        <dbReference type="Proteomes" id="UP000501054"/>
    </source>
</evidence>
<sequence length="50" mass="5354">MLLGHETMRTKKALYPQTATPAPSCDSVNCQDTITLNPTRARILNGGVPA</sequence>
<proteinExistence type="predicted"/>
<protein>
    <submittedName>
        <fullName evidence="2">Uncharacterized protein</fullName>
    </submittedName>
</protein>
<dbReference type="EMBL" id="MN901521">
    <property type="protein sequence ID" value="QIR31206.1"/>
    <property type="molecule type" value="Genomic_DNA"/>
</dbReference>
<name>A0A6G9RY22_9CAUD</name>
<evidence type="ECO:0000313" key="2">
    <source>
        <dbReference type="EMBL" id="QIR31206.1"/>
    </source>
</evidence>
<evidence type="ECO:0000256" key="1">
    <source>
        <dbReference type="SAM" id="MobiDB-lite"/>
    </source>
</evidence>
<gene>
    <name evidence="2" type="ORF">HrrSp1_210</name>
</gene>
<dbReference type="Proteomes" id="UP000501054">
    <property type="component" value="Segment"/>
</dbReference>